<feature type="coiled-coil region" evidence="1">
    <location>
        <begin position="81"/>
        <end position="161"/>
    </location>
</feature>
<dbReference type="EMBL" id="JAGRRH010000016">
    <property type="protein sequence ID" value="KAG7355166.1"/>
    <property type="molecule type" value="Genomic_DNA"/>
</dbReference>
<organism evidence="4 5">
    <name type="scientific">Nitzschia inconspicua</name>
    <dbReference type="NCBI Taxonomy" id="303405"/>
    <lineage>
        <taxon>Eukaryota</taxon>
        <taxon>Sar</taxon>
        <taxon>Stramenopiles</taxon>
        <taxon>Ochrophyta</taxon>
        <taxon>Bacillariophyta</taxon>
        <taxon>Bacillariophyceae</taxon>
        <taxon>Bacillariophycidae</taxon>
        <taxon>Bacillariales</taxon>
        <taxon>Bacillariaceae</taxon>
        <taxon>Nitzschia</taxon>
    </lineage>
</organism>
<evidence type="ECO:0000256" key="1">
    <source>
        <dbReference type="SAM" id="Coils"/>
    </source>
</evidence>
<accession>A0A9K3PQ57</accession>
<evidence type="ECO:0000313" key="5">
    <source>
        <dbReference type="Proteomes" id="UP000693970"/>
    </source>
</evidence>
<keyword evidence="1" id="KW-0175">Coiled coil</keyword>
<feature type="compositionally biased region" description="Polar residues" evidence="2">
    <location>
        <begin position="58"/>
        <end position="76"/>
    </location>
</feature>
<comment type="caution">
    <text evidence="4">The sequence shown here is derived from an EMBL/GenBank/DDBJ whole genome shotgun (WGS) entry which is preliminary data.</text>
</comment>
<evidence type="ECO:0000256" key="2">
    <source>
        <dbReference type="SAM" id="MobiDB-lite"/>
    </source>
</evidence>
<feature type="domain" description="BACK" evidence="3">
    <location>
        <begin position="267"/>
        <end position="354"/>
    </location>
</feature>
<name>A0A9K3PQ57_9STRA</name>
<gene>
    <name evidence="4" type="ORF">IV203_004522</name>
</gene>
<dbReference type="Pfam" id="PF07707">
    <property type="entry name" value="BACK"/>
    <property type="match status" value="1"/>
</dbReference>
<sequence>MAVLESSTKNKNESADENGTCPYFVFDDVPASVASLASTGDGANGSSQSTSSSWDLAESTTCSAGTQTNDGSTEATSSIRLVELEHEVALLKTQMDILRAENEEKTVTIDKQRKEFDTSLKRKNEKLHSKSFLLAQKNGVIRDQQEEIQDLLKKLEETDNGEDVTVQFYEAEEEIAKLRDEKSEACKVIQELLYASNTIHGERLHNGDGSPVTTFTTLVKGSDVFSMEELQIVAHKFAIHVLADDPHLAVDFLANAFIDLPVSDTTERIREKCLEIIRSNPSMLLETKQTDCLDDRCIEAIVKDPCMQADELTLFRVLHHWYLAEEEKREDICRNLVQYIKLQHIDPVELATTVRSSGLVSDTLLCDAYGMQAENKNLSENFHVVRALAYCNQNNTIGAELKGVETAPTQSLLYASADWGEAKSDILCGDKENGSIWITDMITSQPFRQNGTYSWKIGVEETGEVIFGLTNASYCLQEHHVTQFGSFLPRRHFGKGTIVCFRLNIEGRNKRMSTSIDGEEWISDMAVNVNSAVVVTACVRYGASVKFLGIAIAES</sequence>
<reference evidence="4" key="1">
    <citation type="journal article" date="2021" name="Sci. Rep.">
        <title>Diploid genomic architecture of Nitzschia inconspicua, an elite biomass production diatom.</title>
        <authorList>
            <person name="Oliver A."/>
            <person name="Podell S."/>
            <person name="Pinowska A."/>
            <person name="Traller J.C."/>
            <person name="Smith S.R."/>
            <person name="McClure R."/>
            <person name="Beliaev A."/>
            <person name="Bohutskyi P."/>
            <person name="Hill E.A."/>
            <person name="Rabines A."/>
            <person name="Zheng H."/>
            <person name="Allen L.Z."/>
            <person name="Kuo A."/>
            <person name="Grigoriev I.V."/>
            <person name="Allen A.E."/>
            <person name="Hazlebeck D."/>
            <person name="Allen E.E."/>
        </authorList>
    </citation>
    <scope>NUCLEOTIDE SEQUENCE</scope>
    <source>
        <strain evidence="4">Hildebrandi</strain>
    </source>
</reference>
<dbReference type="OrthoDB" id="9979965at2759"/>
<dbReference type="AlphaFoldDB" id="A0A9K3PQ57"/>
<feature type="region of interest" description="Disordered" evidence="2">
    <location>
        <begin position="38"/>
        <end position="76"/>
    </location>
</feature>
<dbReference type="Proteomes" id="UP000693970">
    <property type="component" value="Unassembled WGS sequence"/>
</dbReference>
<dbReference type="InterPro" id="IPR011705">
    <property type="entry name" value="BACK"/>
</dbReference>
<reference evidence="4" key="2">
    <citation type="submission" date="2021-04" db="EMBL/GenBank/DDBJ databases">
        <authorList>
            <person name="Podell S."/>
        </authorList>
    </citation>
    <scope>NUCLEOTIDE SEQUENCE</scope>
    <source>
        <strain evidence="4">Hildebrandi</strain>
    </source>
</reference>
<keyword evidence="5" id="KW-1185">Reference proteome</keyword>
<protein>
    <submittedName>
        <fullName evidence="4">BTB Ketch domain containing protein</fullName>
    </submittedName>
</protein>
<evidence type="ECO:0000313" key="4">
    <source>
        <dbReference type="EMBL" id="KAG7355166.1"/>
    </source>
</evidence>
<evidence type="ECO:0000259" key="3">
    <source>
        <dbReference type="Pfam" id="PF07707"/>
    </source>
</evidence>
<proteinExistence type="predicted"/>